<evidence type="ECO:0000256" key="6">
    <source>
        <dbReference type="ARBA" id="ARBA00022968"/>
    </source>
</evidence>
<comment type="pathway">
    <text evidence="11">Protein modification; protein glycosylation.</text>
</comment>
<keyword evidence="4 11" id="KW-0808">Transferase</keyword>
<dbReference type="Proteomes" id="UP001166093">
    <property type="component" value="Unassembled WGS sequence"/>
</dbReference>
<keyword evidence="13" id="KW-1185">Reference proteome</keyword>
<dbReference type="InterPro" id="IPR005027">
    <property type="entry name" value="Glyco_trans_43"/>
</dbReference>
<keyword evidence="11" id="KW-0479">Metal-binding</keyword>
<comment type="caution">
    <text evidence="12">The sequence shown here is derived from an EMBL/GenBank/DDBJ whole genome shotgun (WGS) entry which is preliminary data.</text>
</comment>
<evidence type="ECO:0000256" key="5">
    <source>
        <dbReference type="ARBA" id="ARBA00022692"/>
    </source>
</evidence>
<evidence type="ECO:0000256" key="7">
    <source>
        <dbReference type="ARBA" id="ARBA00022989"/>
    </source>
</evidence>
<keyword evidence="7 11" id="KW-1133">Transmembrane helix</keyword>
<evidence type="ECO:0000256" key="9">
    <source>
        <dbReference type="ARBA" id="ARBA00023180"/>
    </source>
</evidence>
<evidence type="ECO:0000256" key="4">
    <source>
        <dbReference type="ARBA" id="ARBA00022679"/>
    </source>
</evidence>
<dbReference type="InterPro" id="IPR029044">
    <property type="entry name" value="Nucleotide-diphossugar_trans"/>
</dbReference>
<evidence type="ECO:0000313" key="13">
    <source>
        <dbReference type="Proteomes" id="UP001166093"/>
    </source>
</evidence>
<comment type="similarity">
    <text evidence="2 11">Belongs to the glycosyltransferase 43 family.</text>
</comment>
<evidence type="ECO:0000256" key="3">
    <source>
        <dbReference type="ARBA" id="ARBA00012641"/>
    </source>
</evidence>
<gene>
    <name evidence="12" type="primary">B3gat2_1</name>
    <name evidence="12" type="ORF">GTO93_0014523</name>
</gene>
<comment type="subcellular location">
    <subcellularLocation>
        <location evidence="11">Golgi apparatus membrane</location>
        <topology evidence="11">Single-pass type II membrane protein</topology>
    </subcellularLocation>
    <subcellularLocation>
        <location evidence="1">Membrane</location>
        <topology evidence="1">Single-pass type II membrane protein</topology>
    </subcellularLocation>
</comment>
<keyword evidence="5 11" id="KW-0812">Transmembrane</keyword>
<dbReference type="EMBL" id="JAAWVQ010007351">
    <property type="protein sequence ID" value="MBN3271017.1"/>
    <property type="molecule type" value="Genomic_DNA"/>
</dbReference>
<evidence type="ECO:0000256" key="10">
    <source>
        <dbReference type="ARBA" id="ARBA00047979"/>
    </source>
</evidence>
<dbReference type="PANTHER" id="PTHR10896">
    <property type="entry name" value="GALACTOSYLGALACTOSYLXYLOSYLPROTEIN 3-BETA-GLUCURONOSYLTRANSFERASE BETA-1,3-GLUCURONYLTRANSFERASE"/>
    <property type="match status" value="1"/>
</dbReference>
<protein>
    <recommendedName>
        <fullName evidence="3 11">Galactosylgalactosylxylosylprotein 3-beta-glucuronosyltransferase</fullName>
        <ecNumber evidence="3 11">2.4.1.135</ecNumber>
    </recommendedName>
</protein>
<feature type="non-terminal residue" evidence="12">
    <location>
        <position position="1"/>
    </location>
</feature>
<feature type="non-terminal residue" evidence="12">
    <location>
        <position position="475"/>
    </location>
</feature>
<feature type="transmembrane region" description="Helical" evidence="11">
    <location>
        <begin position="6"/>
        <end position="25"/>
    </location>
</feature>
<reference evidence="12" key="1">
    <citation type="journal article" date="2021" name="Cell">
        <title>Tracing the genetic footprints of vertebrate landing in non-teleost ray-finned fishes.</title>
        <authorList>
            <person name="Bi X."/>
            <person name="Wang K."/>
            <person name="Yang L."/>
            <person name="Pan H."/>
            <person name="Jiang H."/>
            <person name="Wei Q."/>
            <person name="Fang M."/>
            <person name="Yu H."/>
            <person name="Zhu C."/>
            <person name="Cai Y."/>
            <person name="He Y."/>
            <person name="Gan X."/>
            <person name="Zeng H."/>
            <person name="Yu D."/>
            <person name="Zhu Y."/>
            <person name="Jiang H."/>
            <person name="Qiu Q."/>
            <person name="Yang H."/>
            <person name="Zhang Y.E."/>
            <person name="Wang W."/>
            <person name="Zhu M."/>
            <person name="He S."/>
            <person name="Zhang G."/>
        </authorList>
    </citation>
    <scope>NUCLEOTIDE SEQUENCE</scope>
    <source>
        <strain evidence="12">Pddl_001</strain>
    </source>
</reference>
<evidence type="ECO:0000256" key="8">
    <source>
        <dbReference type="ARBA" id="ARBA00023136"/>
    </source>
</evidence>
<keyword evidence="8 11" id="KW-0472">Membrane</keyword>
<dbReference type="SUPFAM" id="SSF53448">
    <property type="entry name" value="Nucleotide-diphospho-sugar transferases"/>
    <property type="match status" value="2"/>
</dbReference>
<sequence length="475" mass="54632">MKSLFYSRFFILLPWVLIVIIMIDIDTNRSLARSQAHLYFSRLGNSQRLGRTTHNDNNNHSSLPTIYAITPTYRRAVQKAELTRLANTFRQVPRFHWILVEDSNMRTELVSRFLARSGVPYTHLHVLTPRRYKRAGLPRATEQRNAGLGWLRQHRSHRDFGVVFFADDDNTYSLELFEESMLAYSRPRQKEHLSCLASARLSLHVSQGWNPGMMQGKSNAKYSCCFNLLIYIYRLGGSRPEQDLFCTGLVSGGSSSKMDYLVVLLSRHRVGSGLEPGQYWVGLVYLIQGRYWSELVHYSFRTWSASGQFSSGLVSLAWVRTRTVSDQFRTNSVTLAPGRYWDGTRLSDLMRSTRRVSVWPVGLVGGRRYERPLVDKGRVVGWYTGWRADRPFAIDMAGFSVNLQVILANPKAVFKRRGSQPGMQESDFLKQITKVEELEPKARSCTKVLVWHTRTEKVNLGNETKHHQDTIQIEV</sequence>
<keyword evidence="6 11" id="KW-0735">Signal-anchor</keyword>
<comment type="cofactor">
    <cofactor evidence="11">
        <name>Mn(2+)</name>
        <dbReference type="ChEBI" id="CHEBI:29035"/>
    </cofactor>
</comment>
<dbReference type="Gene3D" id="3.90.550.10">
    <property type="entry name" value="Spore Coat Polysaccharide Biosynthesis Protein SpsA, Chain A"/>
    <property type="match status" value="2"/>
</dbReference>
<keyword evidence="9" id="KW-0325">Glycoprotein</keyword>
<dbReference type="PANTHER" id="PTHR10896:SF8">
    <property type="entry name" value="GALACTOSYLGALACTOSYLXYLOSYLPROTEIN 3-BETA-GLUCURONOSYLTRANSFERASE 2"/>
    <property type="match status" value="1"/>
</dbReference>
<evidence type="ECO:0000256" key="1">
    <source>
        <dbReference type="ARBA" id="ARBA00004606"/>
    </source>
</evidence>
<dbReference type="CDD" id="cd00218">
    <property type="entry name" value="GlcAT-I"/>
    <property type="match status" value="1"/>
</dbReference>
<evidence type="ECO:0000256" key="11">
    <source>
        <dbReference type="RuleBase" id="RU363127"/>
    </source>
</evidence>
<accession>A0ABS2XA36</accession>
<keyword evidence="11" id="KW-0464">Manganese</keyword>
<organism evidence="12 13">
    <name type="scientific">Polyodon spathula</name>
    <name type="common">North American paddlefish</name>
    <name type="synonym">Squalus spathula</name>
    <dbReference type="NCBI Taxonomy" id="7913"/>
    <lineage>
        <taxon>Eukaryota</taxon>
        <taxon>Metazoa</taxon>
        <taxon>Chordata</taxon>
        <taxon>Craniata</taxon>
        <taxon>Vertebrata</taxon>
        <taxon>Euteleostomi</taxon>
        <taxon>Actinopterygii</taxon>
        <taxon>Chondrostei</taxon>
        <taxon>Acipenseriformes</taxon>
        <taxon>Polyodontidae</taxon>
        <taxon>Polyodon</taxon>
    </lineage>
</organism>
<keyword evidence="11" id="KW-0333">Golgi apparatus</keyword>
<comment type="catalytic activity">
    <reaction evidence="10 11">
        <text>3-O-(beta-D-galactosyl-(1-&gt;3)-beta-D-galactosyl-(1-&gt;4)-beta-D-xylosyl)-L-seryl-[protein] + UDP-alpha-D-glucuronate = 3-O-(beta-D-GlcA-(1-&gt;3)-beta-D-Gal-(1-&gt;3)-beta-D-Gal-(1-&gt;4)-beta-D-Xyl)-L-seryl-[protein] + UDP + H(+)</text>
        <dbReference type="Rhea" id="RHEA:24168"/>
        <dbReference type="Rhea" id="RHEA-COMP:12571"/>
        <dbReference type="Rhea" id="RHEA-COMP:12573"/>
        <dbReference type="ChEBI" id="CHEBI:15378"/>
        <dbReference type="ChEBI" id="CHEBI:58052"/>
        <dbReference type="ChEBI" id="CHEBI:58223"/>
        <dbReference type="ChEBI" id="CHEBI:132090"/>
        <dbReference type="ChEBI" id="CHEBI:132093"/>
        <dbReference type="EC" id="2.4.1.135"/>
    </reaction>
</comment>
<proteinExistence type="inferred from homology"/>
<evidence type="ECO:0000313" key="12">
    <source>
        <dbReference type="EMBL" id="MBN3271017.1"/>
    </source>
</evidence>
<dbReference type="EC" id="2.4.1.135" evidence="3 11"/>
<evidence type="ECO:0000256" key="2">
    <source>
        <dbReference type="ARBA" id="ARBA00007706"/>
    </source>
</evidence>
<dbReference type="Pfam" id="PF03360">
    <property type="entry name" value="Glyco_transf_43"/>
    <property type="match status" value="2"/>
</dbReference>
<name>A0ABS2XA36_POLSP</name>